<accession>A0A5D3KI25</accession>
<proteinExistence type="predicted"/>
<evidence type="ECO:0000313" key="3">
    <source>
        <dbReference type="Proteomes" id="UP000324758"/>
    </source>
</evidence>
<feature type="region of interest" description="Disordered" evidence="1">
    <location>
        <begin position="1"/>
        <end position="23"/>
    </location>
</feature>
<protein>
    <submittedName>
        <fullName evidence="2">Uncharacterized protein</fullName>
    </submittedName>
</protein>
<dbReference type="AlphaFoldDB" id="A0A5D3KI25"/>
<gene>
    <name evidence="2" type="ORF">FXB40_10035</name>
</gene>
<dbReference type="Proteomes" id="UP000324758">
    <property type="component" value="Unassembled WGS sequence"/>
</dbReference>
<name>A0A5D3KI25_9BRAD</name>
<dbReference type="OrthoDB" id="8255766at2"/>
<keyword evidence="3" id="KW-1185">Reference proteome</keyword>
<organism evidence="2 3">
    <name type="scientific">Bradyrhizobium rifense</name>
    <dbReference type="NCBI Taxonomy" id="515499"/>
    <lineage>
        <taxon>Bacteria</taxon>
        <taxon>Pseudomonadati</taxon>
        <taxon>Pseudomonadota</taxon>
        <taxon>Alphaproteobacteria</taxon>
        <taxon>Hyphomicrobiales</taxon>
        <taxon>Nitrobacteraceae</taxon>
        <taxon>Bradyrhizobium</taxon>
    </lineage>
</organism>
<evidence type="ECO:0000313" key="2">
    <source>
        <dbReference type="EMBL" id="TYL97105.1"/>
    </source>
</evidence>
<evidence type="ECO:0000256" key="1">
    <source>
        <dbReference type="SAM" id="MobiDB-lite"/>
    </source>
</evidence>
<reference evidence="2 3" key="1">
    <citation type="submission" date="2019-08" db="EMBL/GenBank/DDBJ databases">
        <title>Bradyrhizobium hipponensis sp. nov., a rhizobium isolated from a Lupinus angustifolius root nodule in Tunisia.</title>
        <authorList>
            <person name="Off K."/>
            <person name="Rejili M."/>
            <person name="Mars M."/>
            <person name="Brachmann A."/>
            <person name="Marin M."/>
        </authorList>
    </citation>
    <scope>NUCLEOTIDE SEQUENCE [LARGE SCALE GENOMIC DNA]</scope>
    <source>
        <strain evidence="2 3">CTAW71</strain>
    </source>
</reference>
<sequence length="88" mass="9193">MVVGFGAPSPSDQASSSLDSIQPSLASELNSRAIDALGRAREMPSGDKRTAAMRSAAVLGNAAEILAYFSATKERKPNDDAADRQQPT</sequence>
<comment type="caution">
    <text evidence="2">The sequence shown here is derived from an EMBL/GenBank/DDBJ whole genome shotgun (WGS) entry which is preliminary data.</text>
</comment>
<dbReference type="EMBL" id="VSSS01000016">
    <property type="protein sequence ID" value="TYL97105.1"/>
    <property type="molecule type" value="Genomic_DNA"/>
</dbReference>
<feature type="compositionally biased region" description="Low complexity" evidence="1">
    <location>
        <begin position="7"/>
        <end position="20"/>
    </location>
</feature>